<keyword evidence="2" id="KW-0695">RNA-directed DNA polymerase</keyword>
<dbReference type="PANTHER" id="PTHR24559:SF444">
    <property type="entry name" value="REVERSE TRANSCRIPTASE DOMAIN-CONTAINING PROTEIN"/>
    <property type="match status" value="1"/>
</dbReference>
<proteinExistence type="predicted"/>
<dbReference type="Gene3D" id="3.10.10.10">
    <property type="entry name" value="HIV Type 1 Reverse Transcriptase, subunit A, domain 1"/>
    <property type="match status" value="1"/>
</dbReference>
<keyword evidence="2" id="KW-0808">Transferase</keyword>
<dbReference type="InterPro" id="IPR043502">
    <property type="entry name" value="DNA/RNA_pol_sf"/>
</dbReference>
<feature type="region of interest" description="Disordered" evidence="1">
    <location>
        <begin position="217"/>
        <end position="237"/>
    </location>
</feature>
<dbReference type="AlphaFoldDB" id="A0A699JFA2"/>
<comment type="caution">
    <text evidence="2">The sequence shown here is derived from an EMBL/GenBank/DDBJ whole genome shotgun (WGS) entry which is preliminary data.</text>
</comment>
<dbReference type="GO" id="GO:0003676">
    <property type="term" value="F:nucleic acid binding"/>
    <property type="evidence" value="ECO:0007669"/>
    <property type="project" value="InterPro"/>
</dbReference>
<reference evidence="2" key="1">
    <citation type="journal article" date="2019" name="Sci. Rep.">
        <title>Draft genome of Tanacetum cinerariifolium, the natural source of mosquito coil.</title>
        <authorList>
            <person name="Yamashiro T."/>
            <person name="Shiraishi A."/>
            <person name="Satake H."/>
            <person name="Nakayama K."/>
        </authorList>
    </citation>
    <scope>NUCLEOTIDE SEQUENCE</scope>
</reference>
<protein>
    <submittedName>
        <fullName evidence="2">Putative reverse transcriptase domain, ribonuclease H-like domain, aspartic peptidase domain protein</fullName>
    </submittedName>
</protein>
<dbReference type="InterPro" id="IPR043128">
    <property type="entry name" value="Rev_trsase/Diguanyl_cyclase"/>
</dbReference>
<feature type="non-terminal residue" evidence="2">
    <location>
        <position position="1"/>
    </location>
</feature>
<keyword evidence="2" id="KW-0548">Nucleotidyltransferase</keyword>
<dbReference type="GO" id="GO:0003964">
    <property type="term" value="F:RNA-directed DNA polymerase activity"/>
    <property type="evidence" value="ECO:0007669"/>
    <property type="project" value="UniProtKB-KW"/>
</dbReference>
<evidence type="ECO:0000256" key="1">
    <source>
        <dbReference type="SAM" id="MobiDB-lite"/>
    </source>
</evidence>
<dbReference type="PANTHER" id="PTHR24559">
    <property type="entry name" value="TRANSPOSON TY3-I GAG-POL POLYPROTEIN"/>
    <property type="match status" value="1"/>
</dbReference>
<dbReference type="InterPro" id="IPR036397">
    <property type="entry name" value="RNaseH_sf"/>
</dbReference>
<organism evidence="2">
    <name type="scientific">Tanacetum cinerariifolium</name>
    <name type="common">Dalmatian daisy</name>
    <name type="synonym">Chrysanthemum cinerariifolium</name>
    <dbReference type="NCBI Taxonomy" id="118510"/>
    <lineage>
        <taxon>Eukaryota</taxon>
        <taxon>Viridiplantae</taxon>
        <taxon>Streptophyta</taxon>
        <taxon>Embryophyta</taxon>
        <taxon>Tracheophyta</taxon>
        <taxon>Spermatophyta</taxon>
        <taxon>Magnoliopsida</taxon>
        <taxon>eudicotyledons</taxon>
        <taxon>Gunneridae</taxon>
        <taxon>Pentapetalae</taxon>
        <taxon>asterids</taxon>
        <taxon>campanulids</taxon>
        <taxon>Asterales</taxon>
        <taxon>Asteraceae</taxon>
        <taxon>Asteroideae</taxon>
        <taxon>Anthemideae</taxon>
        <taxon>Anthemidinae</taxon>
        <taxon>Tanacetum</taxon>
    </lineage>
</organism>
<dbReference type="InterPro" id="IPR053134">
    <property type="entry name" value="RNA-dir_DNA_polymerase"/>
</dbReference>
<dbReference type="Gene3D" id="3.30.420.10">
    <property type="entry name" value="Ribonuclease H-like superfamily/Ribonuclease H"/>
    <property type="match status" value="1"/>
</dbReference>
<dbReference type="SUPFAM" id="SSF56672">
    <property type="entry name" value="DNA/RNA polymerases"/>
    <property type="match status" value="1"/>
</dbReference>
<gene>
    <name evidence="2" type="ORF">Tci_603592</name>
</gene>
<dbReference type="EMBL" id="BKCJ010403345">
    <property type="protein sequence ID" value="GFA31620.1"/>
    <property type="molecule type" value="Genomic_DNA"/>
</dbReference>
<dbReference type="Gene3D" id="3.30.70.270">
    <property type="match status" value="1"/>
</dbReference>
<sequence>LRVHKADIPKTTSRTRYGHFEFAVMPFRLTNAPAVFIDVMKRVCKPYIDSLLLFSLMTFLSTRILRRSQSSFEVGSGAGEVVFLSYLSASFGYKKYISSGMWYVAMKNQKYEWGVEKEEAFQTLKDNLCNAPILSLPNEAEDFVKALGMRLDMSMAYHPQTDGQSKYTIQTLEDMLRAYVRVLWAEVRENRLIGLEMVQETTNKVVIIKERLKAARDRQKSYPDNRKNPLEFKEVDR</sequence>
<name>A0A699JFA2_TANCI</name>
<accession>A0A699JFA2</accession>
<evidence type="ECO:0000313" key="2">
    <source>
        <dbReference type="EMBL" id="GFA31620.1"/>
    </source>
</evidence>